<dbReference type="AlphaFoldDB" id="A0AAD9MS94"/>
<reference evidence="2" key="1">
    <citation type="journal article" date="2023" name="Mol. Biol. Evol.">
        <title>Third-Generation Sequencing Reveals the Adaptive Role of the Epigenome in Three Deep-Sea Polychaetes.</title>
        <authorList>
            <person name="Perez M."/>
            <person name="Aroh O."/>
            <person name="Sun Y."/>
            <person name="Lan Y."/>
            <person name="Juniper S.K."/>
            <person name="Young C.R."/>
            <person name="Angers B."/>
            <person name="Qian P.Y."/>
        </authorList>
    </citation>
    <scope>NUCLEOTIDE SEQUENCE</scope>
    <source>
        <strain evidence="2">P08H-3</strain>
    </source>
</reference>
<keyword evidence="3" id="KW-1185">Reference proteome</keyword>
<dbReference type="InterPro" id="IPR007110">
    <property type="entry name" value="Ig-like_dom"/>
</dbReference>
<gene>
    <name evidence="2" type="ORF">LSH36_1151g00028</name>
</gene>
<dbReference type="EMBL" id="JAODUP010001151">
    <property type="protein sequence ID" value="KAK2141159.1"/>
    <property type="molecule type" value="Genomic_DNA"/>
</dbReference>
<sequence>MSVKGPIVEEENPNIILTCSVDDPGRYNAKFLWIKDNVEQCVHLFPAKANISTSLPRTATAIADPKDSFNVTCSFESKPAATISWTYNNNNNSILPSGVVIQPVTTTPSGKKSIVSQTLLWNPSTYVSSRRSAGGVFLCKGTVDLGKGRFDTKESQMVLNVEYAPYQIEFNESDSITAVADVDNITIACTANYGLTVHVNLTIFICLTTNPFIQLIGSNWKLKSSENANTVNGLANGLVTRFQDSNSPFKECVIFIIA</sequence>
<name>A0AAD9MS94_9ANNE</name>
<dbReference type="Gene3D" id="2.60.40.10">
    <property type="entry name" value="Immunoglobulins"/>
    <property type="match status" value="1"/>
</dbReference>
<protein>
    <recommendedName>
        <fullName evidence="1">Ig-like domain-containing protein</fullName>
    </recommendedName>
</protein>
<evidence type="ECO:0000313" key="3">
    <source>
        <dbReference type="Proteomes" id="UP001208570"/>
    </source>
</evidence>
<dbReference type="InterPro" id="IPR036179">
    <property type="entry name" value="Ig-like_dom_sf"/>
</dbReference>
<dbReference type="InterPro" id="IPR013783">
    <property type="entry name" value="Ig-like_fold"/>
</dbReference>
<evidence type="ECO:0000259" key="1">
    <source>
        <dbReference type="PROSITE" id="PS50835"/>
    </source>
</evidence>
<dbReference type="PROSITE" id="PS50835">
    <property type="entry name" value="IG_LIKE"/>
    <property type="match status" value="1"/>
</dbReference>
<organism evidence="2 3">
    <name type="scientific">Paralvinella palmiformis</name>
    <dbReference type="NCBI Taxonomy" id="53620"/>
    <lineage>
        <taxon>Eukaryota</taxon>
        <taxon>Metazoa</taxon>
        <taxon>Spiralia</taxon>
        <taxon>Lophotrochozoa</taxon>
        <taxon>Annelida</taxon>
        <taxon>Polychaeta</taxon>
        <taxon>Sedentaria</taxon>
        <taxon>Canalipalpata</taxon>
        <taxon>Terebellida</taxon>
        <taxon>Terebelliformia</taxon>
        <taxon>Alvinellidae</taxon>
        <taxon>Paralvinella</taxon>
    </lineage>
</organism>
<dbReference type="SUPFAM" id="SSF48726">
    <property type="entry name" value="Immunoglobulin"/>
    <property type="match status" value="1"/>
</dbReference>
<evidence type="ECO:0000313" key="2">
    <source>
        <dbReference type="EMBL" id="KAK2141159.1"/>
    </source>
</evidence>
<proteinExistence type="predicted"/>
<dbReference type="Proteomes" id="UP001208570">
    <property type="component" value="Unassembled WGS sequence"/>
</dbReference>
<accession>A0AAD9MS94</accession>
<comment type="caution">
    <text evidence="2">The sequence shown here is derived from an EMBL/GenBank/DDBJ whole genome shotgun (WGS) entry which is preliminary data.</text>
</comment>
<feature type="domain" description="Ig-like" evidence="1">
    <location>
        <begin position="1"/>
        <end position="84"/>
    </location>
</feature>